<name>A0A8T1INV8_9STRA</name>
<sequence>MGMSVDGGIVTPGGDNAGEPVPVGAELTESPVAGRNVGSGVLGEELSGVEALLESVGNEFGVSEDAGKLSLFGSTGDVVGLAVPPVSKRNVGDGAVGGGVDPSLLLGGEELIPSIGVDTGSGEGVVTSAGSGTGTSGDATPTESAGGGVVASVGGGKGASDDTGSAGGGAGASVDVVVAGLAVPPVSKRNVGDGAVGGGVDPSLLLGGEELIPSIGVDTGSGEGVVTSAGSGTGTSGDATPTESAGGGVVASVGGGKGASDDTGSAGGGAGASVDVVVAGLAVPPVSKRNVGDGAVGASVDVVVAGLAVPPVSKRNVGDGAVGGGVDLSLLLGSEELVGVESLMLGISSFSVEVKSEWDVGFSVSVKEFSADADPDWADTIPSTTVTKKTVKNKRVMLVACPDEQPHNPLQSCPLSGAQIYRRVDSSTEIFSISISASKFMDIGDIQALMN</sequence>
<feature type="region of interest" description="Disordered" evidence="1">
    <location>
        <begin position="126"/>
        <end position="169"/>
    </location>
</feature>
<evidence type="ECO:0000313" key="2">
    <source>
        <dbReference type="EMBL" id="KAG3224642.1"/>
    </source>
</evidence>
<protein>
    <submittedName>
        <fullName evidence="2">Uncharacterized protein</fullName>
    </submittedName>
</protein>
<accession>A0A8T1INV8</accession>
<evidence type="ECO:0000313" key="3">
    <source>
        <dbReference type="Proteomes" id="UP000760860"/>
    </source>
</evidence>
<gene>
    <name evidence="2" type="ORF">PC129_g4712</name>
</gene>
<feature type="region of interest" description="Disordered" evidence="1">
    <location>
        <begin position="1"/>
        <end position="20"/>
    </location>
</feature>
<feature type="compositionally biased region" description="Gly residues" evidence="1">
    <location>
        <begin position="145"/>
        <end position="158"/>
    </location>
</feature>
<organism evidence="2 3">
    <name type="scientific">Phytophthora cactorum</name>
    <dbReference type="NCBI Taxonomy" id="29920"/>
    <lineage>
        <taxon>Eukaryota</taxon>
        <taxon>Sar</taxon>
        <taxon>Stramenopiles</taxon>
        <taxon>Oomycota</taxon>
        <taxon>Peronosporomycetes</taxon>
        <taxon>Peronosporales</taxon>
        <taxon>Peronosporaceae</taxon>
        <taxon>Phytophthora</taxon>
    </lineage>
</organism>
<feature type="region of interest" description="Disordered" evidence="1">
    <location>
        <begin position="216"/>
        <end position="246"/>
    </location>
</feature>
<comment type="caution">
    <text evidence="2">The sequence shown here is derived from an EMBL/GenBank/DDBJ whole genome shotgun (WGS) entry which is preliminary data.</text>
</comment>
<proteinExistence type="predicted"/>
<dbReference type="AlphaFoldDB" id="A0A8T1INV8"/>
<dbReference type="EMBL" id="RCMV01000105">
    <property type="protein sequence ID" value="KAG3224642.1"/>
    <property type="molecule type" value="Genomic_DNA"/>
</dbReference>
<evidence type="ECO:0000256" key="1">
    <source>
        <dbReference type="SAM" id="MobiDB-lite"/>
    </source>
</evidence>
<dbReference type="Proteomes" id="UP000760860">
    <property type="component" value="Unassembled WGS sequence"/>
</dbReference>
<reference evidence="2" key="1">
    <citation type="submission" date="2018-05" db="EMBL/GenBank/DDBJ databases">
        <title>Effector identification in a new, highly contiguous assembly of the strawberry crown rot pathogen Phytophthora cactorum.</title>
        <authorList>
            <person name="Armitage A.D."/>
            <person name="Nellist C.F."/>
            <person name="Bates H."/>
            <person name="Vickerstaff R.J."/>
            <person name="Harrison R.J."/>
        </authorList>
    </citation>
    <scope>NUCLEOTIDE SEQUENCE</scope>
    <source>
        <strain evidence="2">P421</strain>
    </source>
</reference>